<sequence length="261" mass="27488">MATMKPWKAHGGRIVLAGAAAAVVLGAAALPAAAAAEEPTTDQLMADCASGVGKCTFNNPVVKKAYLGDYHQVSNTLYNCSTSPATQGINWSDSVGSSDSLDVSITSGGKIAGIVDLSVTAKYGHTWSTEHSEGGNLGMTVKPGEVGWISRAQVMHQVDGRWQTHYDDPHWGHYYWFWDDTITSPAPNDTDGVKNAVVVKTRPMTADEKASCASRNTKVFTSATKMEVPQQKTPGSGTGKSTPSPGDNGTAAVNEEKKEGK</sequence>
<name>A0ABN0WWH2_9ACTN</name>
<accession>A0ABN0WWH2</accession>
<feature type="region of interest" description="Disordered" evidence="1">
    <location>
        <begin position="208"/>
        <end position="261"/>
    </location>
</feature>
<feature type="compositionally biased region" description="Low complexity" evidence="1">
    <location>
        <begin position="232"/>
        <end position="246"/>
    </location>
</feature>
<dbReference type="EMBL" id="BAAABW010000015">
    <property type="protein sequence ID" value="GAA0348581.1"/>
    <property type="molecule type" value="Genomic_DNA"/>
</dbReference>
<feature type="signal peptide" evidence="2">
    <location>
        <begin position="1"/>
        <end position="34"/>
    </location>
</feature>
<evidence type="ECO:0000256" key="1">
    <source>
        <dbReference type="SAM" id="MobiDB-lite"/>
    </source>
</evidence>
<feature type="chain" id="PRO_5046609062" evidence="2">
    <location>
        <begin position="35"/>
        <end position="261"/>
    </location>
</feature>
<evidence type="ECO:0000313" key="4">
    <source>
        <dbReference type="Proteomes" id="UP001500063"/>
    </source>
</evidence>
<gene>
    <name evidence="3" type="ORF">GCM10010319_26540</name>
</gene>
<evidence type="ECO:0000313" key="3">
    <source>
        <dbReference type="EMBL" id="GAA0348581.1"/>
    </source>
</evidence>
<organism evidence="3 4">
    <name type="scientific">Streptomyces blastmyceticus</name>
    <dbReference type="NCBI Taxonomy" id="68180"/>
    <lineage>
        <taxon>Bacteria</taxon>
        <taxon>Bacillati</taxon>
        <taxon>Actinomycetota</taxon>
        <taxon>Actinomycetes</taxon>
        <taxon>Kitasatosporales</taxon>
        <taxon>Streptomycetaceae</taxon>
        <taxon>Streptomyces</taxon>
    </lineage>
</organism>
<feature type="compositionally biased region" description="Polar residues" evidence="1">
    <location>
        <begin position="213"/>
        <end position="224"/>
    </location>
</feature>
<comment type="caution">
    <text evidence="3">The sequence shown here is derived from an EMBL/GenBank/DDBJ whole genome shotgun (WGS) entry which is preliminary data.</text>
</comment>
<proteinExistence type="predicted"/>
<dbReference type="RefSeq" id="WP_344117995.1">
    <property type="nucleotide sequence ID" value="NZ_BAAABW010000015.1"/>
</dbReference>
<dbReference type="Proteomes" id="UP001500063">
    <property type="component" value="Unassembled WGS sequence"/>
</dbReference>
<reference evidence="3 4" key="1">
    <citation type="journal article" date="2019" name="Int. J. Syst. Evol. Microbiol.">
        <title>The Global Catalogue of Microorganisms (GCM) 10K type strain sequencing project: providing services to taxonomists for standard genome sequencing and annotation.</title>
        <authorList>
            <consortium name="The Broad Institute Genomics Platform"/>
            <consortium name="The Broad Institute Genome Sequencing Center for Infectious Disease"/>
            <person name="Wu L."/>
            <person name="Ma J."/>
        </authorList>
    </citation>
    <scope>NUCLEOTIDE SEQUENCE [LARGE SCALE GENOMIC DNA]</scope>
    <source>
        <strain evidence="3 4">JCM 4565</strain>
    </source>
</reference>
<evidence type="ECO:0000256" key="2">
    <source>
        <dbReference type="SAM" id="SignalP"/>
    </source>
</evidence>
<protein>
    <submittedName>
        <fullName evidence="3">Uncharacterized protein</fullName>
    </submittedName>
</protein>
<keyword evidence="4" id="KW-1185">Reference proteome</keyword>
<keyword evidence="2" id="KW-0732">Signal</keyword>